<name>A0ABM1YX60_AEDAL</name>
<dbReference type="GeneID" id="109397392"/>
<reference evidence="1" key="2">
    <citation type="submission" date="2025-05" db="UniProtKB">
        <authorList>
            <consortium name="EnsemblMetazoa"/>
        </authorList>
    </citation>
    <scope>IDENTIFICATION</scope>
    <source>
        <strain evidence="1">Foshan</strain>
    </source>
</reference>
<organism evidence="1 2">
    <name type="scientific">Aedes albopictus</name>
    <name type="common">Asian tiger mosquito</name>
    <name type="synonym">Stegomyia albopicta</name>
    <dbReference type="NCBI Taxonomy" id="7160"/>
    <lineage>
        <taxon>Eukaryota</taxon>
        <taxon>Metazoa</taxon>
        <taxon>Ecdysozoa</taxon>
        <taxon>Arthropoda</taxon>
        <taxon>Hexapoda</taxon>
        <taxon>Insecta</taxon>
        <taxon>Pterygota</taxon>
        <taxon>Neoptera</taxon>
        <taxon>Endopterygota</taxon>
        <taxon>Diptera</taxon>
        <taxon>Nematocera</taxon>
        <taxon>Culicoidea</taxon>
        <taxon>Culicidae</taxon>
        <taxon>Culicinae</taxon>
        <taxon>Aedini</taxon>
        <taxon>Aedes</taxon>
        <taxon>Stegomyia</taxon>
    </lineage>
</organism>
<sequence>MDIKHIQHFQLIKPILKNNRIKMFAKMIIVACLAVAAVNAEAKAEPGVLAAAAAPLAYTTAGFAAAPLAYAGLPAAYTAAAYSAPLVARPAAYAAAAPLATPFAAAYTASPYAYAAAPAYPYLRAAAAYPALI</sequence>
<evidence type="ECO:0000313" key="1">
    <source>
        <dbReference type="EnsemblMetazoa" id="AALFPA23_012916.P18629"/>
    </source>
</evidence>
<dbReference type="RefSeq" id="XP_019525253.2">
    <property type="nucleotide sequence ID" value="XM_019669708.3"/>
</dbReference>
<dbReference type="EnsemblMetazoa" id="AALFPA23_012916.R18629">
    <property type="protein sequence ID" value="AALFPA23_012916.P18629"/>
    <property type="gene ID" value="AALFPA23_012916"/>
</dbReference>
<dbReference type="Proteomes" id="UP000069940">
    <property type="component" value="Unassembled WGS sequence"/>
</dbReference>
<evidence type="ECO:0008006" key="3">
    <source>
        <dbReference type="Google" id="ProtNLM"/>
    </source>
</evidence>
<keyword evidence="2" id="KW-1185">Reference proteome</keyword>
<protein>
    <recommendedName>
        <fullName evidence="3">Cuticle protein</fullName>
    </recommendedName>
</protein>
<reference evidence="2" key="1">
    <citation type="journal article" date="2015" name="Proc. Natl. Acad. Sci. U.S.A.">
        <title>Genome sequence of the Asian Tiger mosquito, Aedes albopictus, reveals insights into its biology, genetics, and evolution.</title>
        <authorList>
            <person name="Chen X.G."/>
            <person name="Jiang X."/>
            <person name="Gu J."/>
            <person name="Xu M."/>
            <person name="Wu Y."/>
            <person name="Deng Y."/>
            <person name="Zhang C."/>
            <person name="Bonizzoni M."/>
            <person name="Dermauw W."/>
            <person name="Vontas J."/>
            <person name="Armbruster P."/>
            <person name="Huang X."/>
            <person name="Yang Y."/>
            <person name="Zhang H."/>
            <person name="He W."/>
            <person name="Peng H."/>
            <person name="Liu Y."/>
            <person name="Wu K."/>
            <person name="Chen J."/>
            <person name="Lirakis M."/>
            <person name="Topalis P."/>
            <person name="Van Leeuwen T."/>
            <person name="Hall A.B."/>
            <person name="Jiang X."/>
            <person name="Thorpe C."/>
            <person name="Mueller R.L."/>
            <person name="Sun C."/>
            <person name="Waterhouse R.M."/>
            <person name="Yan G."/>
            <person name="Tu Z.J."/>
            <person name="Fang X."/>
            <person name="James A.A."/>
        </authorList>
    </citation>
    <scope>NUCLEOTIDE SEQUENCE [LARGE SCALE GENOMIC DNA]</scope>
    <source>
        <strain evidence="2">Foshan</strain>
    </source>
</reference>
<evidence type="ECO:0000313" key="2">
    <source>
        <dbReference type="Proteomes" id="UP000069940"/>
    </source>
</evidence>
<proteinExistence type="predicted"/>
<accession>A0ABM1YX60</accession>